<evidence type="ECO:0000313" key="1">
    <source>
        <dbReference type="EMBL" id="PCE24887.1"/>
    </source>
</evidence>
<comment type="caution">
    <text evidence="1">The sequence shown here is derived from an EMBL/GenBank/DDBJ whole genome shotgun (WGS) entry which is preliminary data.</text>
</comment>
<gene>
    <name evidence="1" type="ORF">BZL54_31690</name>
</gene>
<protein>
    <submittedName>
        <fullName evidence="1">Uncharacterized protein</fullName>
    </submittedName>
</protein>
<proteinExistence type="predicted"/>
<feature type="non-terminal residue" evidence="1">
    <location>
        <position position="84"/>
    </location>
</feature>
<dbReference type="Proteomes" id="UP000217994">
    <property type="component" value="Unassembled WGS sequence"/>
</dbReference>
<reference evidence="1 2" key="1">
    <citation type="submission" date="2017-01" db="EMBL/GenBank/DDBJ databases">
        <title>Whole-Genome Shotgun Sequencing of Two beta-Proteobacterial Species in Search of the Bulgecin Biosynthetic Cluster.</title>
        <authorList>
            <person name="Horsman M.E."/>
            <person name="Marous D.R."/>
            <person name="Li R."/>
            <person name="Oliver R.A."/>
            <person name="Byun B."/>
            <person name="Emrich S.J."/>
            <person name="Boggess B."/>
            <person name="Townsend C.A."/>
            <person name="Mobashery S."/>
        </authorList>
    </citation>
    <scope>NUCLEOTIDE SEQUENCE [LARGE SCALE GENOMIC DNA]</scope>
    <source>
        <strain evidence="1 2">ATCC 31433</strain>
    </source>
</reference>
<dbReference type="AlphaFoldDB" id="A0A2A4EW18"/>
<organism evidence="1 2">
    <name type="scientific">Burkholderia ubonensis subsp. mesacidophila</name>
    <dbReference type="NCBI Taxonomy" id="265293"/>
    <lineage>
        <taxon>Bacteria</taxon>
        <taxon>Pseudomonadati</taxon>
        <taxon>Pseudomonadota</taxon>
        <taxon>Betaproteobacteria</taxon>
        <taxon>Burkholderiales</taxon>
        <taxon>Burkholderiaceae</taxon>
        <taxon>Burkholderia</taxon>
        <taxon>Burkholderia cepacia complex</taxon>
    </lineage>
</organism>
<accession>A0A2A4EW18</accession>
<evidence type="ECO:0000313" key="2">
    <source>
        <dbReference type="Proteomes" id="UP000217994"/>
    </source>
</evidence>
<dbReference type="EMBL" id="MTZU01000108">
    <property type="protein sequence ID" value="PCE24887.1"/>
    <property type="molecule type" value="Genomic_DNA"/>
</dbReference>
<sequence length="84" mass="8651">MTTFAMRKRRAATVGGNVAQRSRAGALAIGMLLLIACVAALRAAPDLRAWWAAAPGSDADALARVFLFDLNLPRVAAALVAGGC</sequence>
<name>A0A2A4EW18_9BURK</name>